<feature type="transmembrane region" description="Helical" evidence="9">
    <location>
        <begin position="34"/>
        <end position="54"/>
    </location>
</feature>
<comment type="similarity">
    <text evidence="8">Belongs to the G-protein coupled receptor 1 family.</text>
</comment>
<evidence type="ECO:0000256" key="1">
    <source>
        <dbReference type="ARBA" id="ARBA00004141"/>
    </source>
</evidence>
<dbReference type="GO" id="GO:0004930">
    <property type="term" value="F:G protein-coupled receptor activity"/>
    <property type="evidence" value="ECO:0007669"/>
    <property type="project" value="UniProtKB-KW"/>
</dbReference>
<dbReference type="InterPro" id="IPR000276">
    <property type="entry name" value="GPCR_Rhodpsn"/>
</dbReference>
<proteinExistence type="inferred from homology"/>
<sequence length="246" mass="27916">MASWTQPMEKINNVTEFIFWGLSQNLEVEEVCSVLFSFFYTAVLLGNPLIMLTVCTGNLLKSPMYFFLKFLSFVDICYSSVTAPKTIVDMLAKKKTISYAGCMLQIFGGHFFGCTEIFILTVMAYDRYVAICKPLHYMTIMDRETCSKMLLGSVILVTLRKQSAEGRCKALSTCGSHITVVIIFFGPCTFIYMRPDTTFSEDKMVAVFYTIITPMLNPLIYTLRNTEVKNAMKKLWDKKVFGTSGK</sequence>
<dbReference type="PROSITE" id="PS50262">
    <property type="entry name" value="G_PROTEIN_RECEP_F1_2"/>
    <property type="match status" value="1"/>
</dbReference>
<evidence type="ECO:0000256" key="5">
    <source>
        <dbReference type="ARBA" id="ARBA00023136"/>
    </source>
</evidence>
<gene>
    <name evidence="11" type="ORF">MONAX_5E005878</name>
</gene>
<dbReference type="GO" id="GO:0005886">
    <property type="term" value="C:plasma membrane"/>
    <property type="evidence" value="ECO:0007669"/>
    <property type="project" value="UniProtKB-ARBA"/>
</dbReference>
<evidence type="ECO:0000256" key="7">
    <source>
        <dbReference type="ARBA" id="ARBA00023224"/>
    </source>
</evidence>
<dbReference type="PANTHER" id="PTHR48002">
    <property type="entry name" value="OLFACTORY RECEPTOR"/>
    <property type="match status" value="1"/>
</dbReference>
<keyword evidence="5 9" id="KW-0472">Membrane</keyword>
<keyword evidence="4 8" id="KW-0297">G-protein coupled receptor</keyword>
<dbReference type="AlphaFoldDB" id="A0A5E4CT49"/>
<feature type="transmembrane region" description="Helical" evidence="9">
    <location>
        <begin position="204"/>
        <end position="223"/>
    </location>
</feature>
<dbReference type="InterPro" id="IPR000725">
    <property type="entry name" value="Olfact_rcpt"/>
</dbReference>
<protein>
    <recommendedName>
        <fullName evidence="10">G-protein coupled receptors family 1 profile domain-containing protein</fullName>
    </recommendedName>
</protein>
<keyword evidence="12" id="KW-1185">Reference proteome</keyword>
<evidence type="ECO:0000256" key="8">
    <source>
        <dbReference type="RuleBase" id="RU000688"/>
    </source>
</evidence>
<organism evidence="11 12">
    <name type="scientific">Marmota monax</name>
    <name type="common">Woodchuck</name>
    <dbReference type="NCBI Taxonomy" id="9995"/>
    <lineage>
        <taxon>Eukaryota</taxon>
        <taxon>Metazoa</taxon>
        <taxon>Chordata</taxon>
        <taxon>Craniata</taxon>
        <taxon>Vertebrata</taxon>
        <taxon>Euteleostomi</taxon>
        <taxon>Mammalia</taxon>
        <taxon>Eutheria</taxon>
        <taxon>Euarchontoglires</taxon>
        <taxon>Glires</taxon>
        <taxon>Rodentia</taxon>
        <taxon>Sciuromorpha</taxon>
        <taxon>Sciuridae</taxon>
        <taxon>Xerinae</taxon>
        <taxon>Marmotini</taxon>
        <taxon>Marmota</taxon>
    </lineage>
</organism>
<reference evidence="11" key="1">
    <citation type="submission" date="2019-04" db="EMBL/GenBank/DDBJ databases">
        <authorList>
            <person name="Alioto T."/>
            <person name="Alioto T."/>
        </authorList>
    </citation>
    <scope>NUCLEOTIDE SEQUENCE [LARGE SCALE GENOMIC DNA]</scope>
</reference>
<dbReference type="GO" id="GO:0004984">
    <property type="term" value="F:olfactory receptor activity"/>
    <property type="evidence" value="ECO:0007669"/>
    <property type="project" value="InterPro"/>
</dbReference>
<evidence type="ECO:0000256" key="6">
    <source>
        <dbReference type="ARBA" id="ARBA00023170"/>
    </source>
</evidence>
<evidence type="ECO:0000256" key="9">
    <source>
        <dbReference type="SAM" id="Phobius"/>
    </source>
</evidence>
<dbReference type="FunFam" id="1.20.1070.10:FF:000410">
    <property type="entry name" value="Olfactory receptor 1348"/>
    <property type="match status" value="1"/>
</dbReference>
<evidence type="ECO:0000256" key="2">
    <source>
        <dbReference type="ARBA" id="ARBA00022692"/>
    </source>
</evidence>
<evidence type="ECO:0000313" key="11">
    <source>
        <dbReference type="EMBL" id="VTJ84976.1"/>
    </source>
</evidence>
<feature type="transmembrane region" description="Helical" evidence="9">
    <location>
        <begin position="170"/>
        <end position="192"/>
    </location>
</feature>
<dbReference type="Gene3D" id="1.20.1070.10">
    <property type="entry name" value="Rhodopsin 7-helix transmembrane proteins"/>
    <property type="match status" value="2"/>
</dbReference>
<dbReference type="Proteomes" id="UP000335636">
    <property type="component" value="Unassembled WGS sequence"/>
</dbReference>
<evidence type="ECO:0000256" key="4">
    <source>
        <dbReference type="ARBA" id="ARBA00023040"/>
    </source>
</evidence>
<keyword evidence="3 9" id="KW-1133">Transmembrane helix</keyword>
<comment type="caution">
    <text evidence="11">The sequence shown here is derived from an EMBL/GenBank/DDBJ whole genome shotgun (WGS) entry which is preliminary data.</text>
</comment>
<keyword evidence="2 8" id="KW-0812">Transmembrane</keyword>
<accession>A0A5E4CT49</accession>
<comment type="subcellular location">
    <subcellularLocation>
        <location evidence="1">Membrane</location>
        <topology evidence="1">Multi-pass membrane protein</topology>
    </subcellularLocation>
</comment>
<dbReference type="InterPro" id="IPR017452">
    <property type="entry name" value="GPCR_Rhodpsn_7TM"/>
</dbReference>
<name>A0A5E4CT49_MARMO</name>
<dbReference type="EMBL" id="CABDUW010001994">
    <property type="protein sequence ID" value="VTJ84976.1"/>
    <property type="molecule type" value="Genomic_DNA"/>
</dbReference>
<dbReference type="PROSITE" id="PS00237">
    <property type="entry name" value="G_PROTEIN_RECEP_F1_1"/>
    <property type="match status" value="1"/>
</dbReference>
<dbReference type="SUPFAM" id="SSF81321">
    <property type="entry name" value="Family A G protein-coupled receptor-like"/>
    <property type="match status" value="1"/>
</dbReference>
<dbReference type="Pfam" id="PF13853">
    <property type="entry name" value="7tm_4"/>
    <property type="match status" value="1"/>
</dbReference>
<evidence type="ECO:0000259" key="10">
    <source>
        <dbReference type="PROSITE" id="PS50262"/>
    </source>
</evidence>
<feature type="domain" description="G-protein coupled receptors family 1 profile" evidence="10">
    <location>
        <begin position="46"/>
        <end position="159"/>
    </location>
</feature>
<evidence type="ECO:0000313" key="12">
    <source>
        <dbReference type="Proteomes" id="UP000335636"/>
    </source>
</evidence>
<dbReference type="InterPro" id="IPR050427">
    <property type="entry name" value="Olfactory_Receptors"/>
</dbReference>
<keyword evidence="7 8" id="KW-0807">Transducer</keyword>
<dbReference type="PRINTS" id="PR00237">
    <property type="entry name" value="GPCRRHODOPSN"/>
</dbReference>
<evidence type="ECO:0000256" key="3">
    <source>
        <dbReference type="ARBA" id="ARBA00022989"/>
    </source>
</evidence>
<feature type="transmembrane region" description="Helical" evidence="9">
    <location>
        <begin position="103"/>
        <end position="125"/>
    </location>
</feature>
<dbReference type="Pfam" id="PF00001">
    <property type="entry name" value="7tm_1"/>
    <property type="match status" value="1"/>
</dbReference>
<keyword evidence="6 8" id="KW-0675">Receptor</keyword>